<sequence length="476" mass="50611">MAVTELATSHRRAPADRGGVPSRIWALAAVAVLLAVGLLATGASGISATRSGLRVIGHVAGPQVRAGSDLYFALNDMDAQLANALMLGDTQGLGLTRTKALEIYEQRRVQADGDVQQAASLAADDTARKAVTALLNGLGGYEALAARALLLDGQAPHPVGRPAPAALAVYRQATDLMKSDVLPAARQLAQSNAADLTRTYDDTRSAVGGALTWTAVLGGLLLLALLATQIYVGRRFRRTLNPALAAATLAAIVLVAMGVNLFATEGTHLRLAKEDAFDSVLALTQARAVSYDANADESRYLLDPERAARYEQSFFDRTQEIAGVYGTLGTYDDHLARALESYEQSHKTNVPITGYLGAELRNVTFPGERAAADTAVSRYQVYQRDDRRMRAMVVRGDVAGAVAFGTSTRPGDSNDDFDQYDQALVAVTDINQNAFDRAIADGESELSGWDLGLPIGVVLIAAFVLVGVRPRLAEFR</sequence>
<feature type="transmembrane region" description="Helical" evidence="1">
    <location>
        <begin position="206"/>
        <end position="231"/>
    </location>
</feature>
<dbReference type="EMBL" id="JADOUF010000001">
    <property type="protein sequence ID" value="MBG6134570.1"/>
    <property type="molecule type" value="Genomic_DNA"/>
</dbReference>
<keyword evidence="1" id="KW-0812">Transmembrane</keyword>
<dbReference type="RefSeq" id="WP_197001787.1">
    <property type="nucleotide sequence ID" value="NZ_BONS01000023.1"/>
</dbReference>
<organism evidence="2 3">
    <name type="scientific">Longispora fulva</name>
    <dbReference type="NCBI Taxonomy" id="619741"/>
    <lineage>
        <taxon>Bacteria</taxon>
        <taxon>Bacillati</taxon>
        <taxon>Actinomycetota</taxon>
        <taxon>Actinomycetes</taxon>
        <taxon>Micromonosporales</taxon>
        <taxon>Micromonosporaceae</taxon>
        <taxon>Longispora</taxon>
    </lineage>
</organism>
<proteinExistence type="predicted"/>
<evidence type="ECO:0000313" key="2">
    <source>
        <dbReference type="EMBL" id="MBG6134570.1"/>
    </source>
</evidence>
<evidence type="ECO:0000313" key="3">
    <source>
        <dbReference type="Proteomes" id="UP000622552"/>
    </source>
</evidence>
<name>A0A8J7G7M9_9ACTN</name>
<protein>
    <recommendedName>
        <fullName evidence="4">Secreted protein</fullName>
    </recommendedName>
</protein>
<reference evidence="2" key="1">
    <citation type="submission" date="2020-11" db="EMBL/GenBank/DDBJ databases">
        <title>Sequencing the genomes of 1000 actinobacteria strains.</title>
        <authorList>
            <person name="Klenk H.-P."/>
        </authorList>
    </citation>
    <scope>NUCLEOTIDE SEQUENCE</scope>
    <source>
        <strain evidence="2">DSM 45356</strain>
    </source>
</reference>
<keyword evidence="3" id="KW-1185">Reference proteome</keyword>
<dbReference type="Proteomes" id="UP000622552">
    <property type="component" value="Unassembled WGS sequence"/>
</dbReference>
<accession>A0A8J7G7M9</accession>
<evidence type="ECO:0000256" key="1">
    <source>
        <dbReference type="SAM" id="Phobius"/>
    </source>
</evidence>
<keyword evidence="1" id="KW-1133">Transmembrane helix</keyword>
<feature type="transmembrane region" description="Helical" evidence="1">
    <location>
        <begin position="243"/>
        <end position="263"/>
    </location>
</feature>
<feature type="transmembrane region" description="Helical" evidence="1">
    <location>
        <begin position="392"/>
        <end position="408"/>
    </location>
</feature>
<comment type="caution">
    <text evidence="2">The sequence shown here is derived from an EMBL/GenBank/DDBJ whole genome shotgun (WGS) entry which is preliminary data.</text>
</comment>
<gene>
    <name evidence="2" type="ORF">IW245_000764</name>
</gene>
<feature type="transmembrane region" description="Helical" evidence="1">
    <location>
        <begin position="451"/>
        <end position="468"/>
    </location>
</feature>
<keyword evidence="1" id="KW-0472">Membrane</keyword>
<feature type="transmembrane region" description="Helical" evidence="1">
    <location>
        <begin position="24"/>
        <end position="46"/>
    </location>
</feature>
<evidence type="ECO:0008006" key="4">
    <source>
        <dbReference type="Google" id="ProtNLM"/>
    </source>
</evidence>
<dbReference type="AlphaFoldDB" id="A0A8J7G7M9"/>